<keyword evidence="4" id="KW-1185">Reference proteome</keyword>
<feature type="region of interest" description="Disordered" evidence="1">
    <location>
        <begin position="184"/>
        <end position="251"/>
    </location>
</feature>
<keyword evidence="2" id="KW-0472">Membrane</keyword>
<dbReference type="GO" id="GO:0005884">
    <property type="term" value="C:actin filament"/>
    <property type="evidence" value="ECO:0007669"/>
    <property type="project" value="TreeGrafter"/>
</dbReference>
<feature type="compositionally biased region" description="Pro residues" evidence="1">
    <location>
        <begin position="213"/>
        <end position="235"/>
    </location>
</feature>
<feature type="compositionally biased region" description="Basic and acidic residues" evidence="1">
    <location>
        <begin position="9"/>
        <end position="19"/>
    </location>
</feature>
<evidence type="ECO:0000313" key="3">
    <source>
        <dbReference type="EMBL" id="KAL1503722.1"/>
    </source>
</evidence>
<dbReference type="PANTHER" id="PTHR45691">
    <property type="entry name" value="PROTEIN DIAPHANOUS"/>
    <property type="match status" value="1"/>
</dbReference>
<dbReference type="GO" id="GO:0030041">
    <property type="term" value="P:actin filament polymerization"/>
    <property type="evidence" value="ECO:0007669"/>
    <property type="project" value="TreeGrafter"/>
</dbReference>
<comment type="caution">
    <text evidence="3">The sequence shown here is derived from an EMBL/GenBank/DDBJ whole genome shotgun (WGS) entry which is preliminary data.</text>
</comment>
<feature type="region of interest" description="Disordered" evidence="1">
    <location>
        <begin position="320"/>
        <end position="341"/>
    </location>
</feature>
<keyword evidence="2" id="KW-1133">Transmembrane helix</keyword>
<proteinExistence type="predicted"/>
<dbReference type="Proteomes" id="UP001515480">
    <property type="component" value="Unassembled WGS sequence"/>
</dbReference>
<dbReference type="EMBL" id="JBGBPQ010000021">
    <property type="protein sequence ID" value="KAL1503722.1"/>
    <property type="molecule type" value="Genomic_DNA"/>
</dbReference>
<evidence type="ECO:0000256" key="2">
    <source>
        <dbReference type="SAM" id="Phobius"/>
    </source>
</evidence>
<name>A0AB34INU2_PRYPA</name>
<protein>
    <recommendedName>
        <fullName evidence="5">PSI domain-containing protein</fullName>
    </recommendedName>
</protein>
<reference evidence="3 4" key="1">
    <citation type="journal article" date="2024" name="Science">
        <title>Giant polyketide synthase enzymes in the biosynthesis of giant marine polyether toxins.</title>
        <authorList>
            <person name="Fallon T.R."/>
            <person name="Shende V.V."/>
            <person name="Wierzbicki I.H."/>
            <person name="Pendleton A.L."/>
            <person name="Watervoot N.F."/>
            <person name="Auber R.P."/>
            <person name="Gonzalez D.J."/>
            <person name="Wisecaver J.H."/>
            <person name="Moore B.S."/>
        </authorList>
    </citation>
    <scope>NUCLEOTIDE SEQUENCE [LARGE SCALE GENOMIC DNA]</scope>
    <source>
        <strain evidence="3 4">12B1</strain>
    </source>
</reference>
<organism evidence="3 4">
    <name type="scientific">Prymnesium parvum</name>
    <name type="common">Toxic golden alga</name>
    <dbReference type="NCBI Taxonomy" id="97485"/>
    <lineage>
        <taxon>Eukaryota</taxon>
        <taxon>Haptista</taxon>
        <taxon>Haptophyta</taxon>
        <taxon>Prymnesiophyceae</taxon>
        <taxon>Prymnesiales</taxon>
        <taxon>Prymnesiaceae</taxon>
        <taxon>Prymnesium</taxon>
    </lineage>
</organism>
<keyword evidence="2" id="KW-0812">Transmembrane</keyword>
<dbReference type="PRINTS" id="PR01217">
    <property type="entry name" value="PRICHEXTENSN"/>
</dbReference>
<feature type="transmembrane region" description="Helical" evidence="2">
    <location>
        <begin position="264"/>
        <end position="282"/>
    </location>
</feature>
<evidence type="ECO:0008006" key="5">
    <source>
        <dbReference type="Google" id="ProtNLM"/>
    </source>
</evidence>
<feature type="compositionally biased region" description="Basic and acidic residues" evidence="1">
    <location>
        <begin position="320"/>
        <end position="332"/>
    </location>
</feature>
<dbReference type="PANTHER" id="PTHR45691:SF6">
    <property type="entry name" value="PROTEIN DIAPHANOUS"/>
    <property type="match status" value="1"/>
</dbReference>
<dbReference type="AlphaFoldDB" id="A0AB34INU2"/>
<evidence type="ECO:0000256" key="1">
    <source>
        <dbReference type="SAM" id="MobiDB-lite"/>
    </source>
</evidence>
<feature type="region of interest" description="Disordered" evidence="1">
    <location>
        <begin position="1"/>
        <end position="41"/>
    </location>
</feature>
<accession>A0AB34INU2</accession>
<gene>
    <name evidence="3" type="ORF">AB1Y20_012194</name>
</gene>
<dbReference type="InterPro" id="IPR051412">
    <property type="entry name" value="Formin_Homology_Diaphanous_sf"/>
</dbReference>
<feature type="compositionally biased region" description="Pro residues" evidence="1">
    <location>
        <begin position="184"/>
        <end position="204"/>
    </location>
</feature>
<evidence type="ECO:0000313" key="4">
    <source>
        <dbReference type="Proteomes" id="UP001515480"/>
    </source>
</evidence>
<sequence length="353" mass="37086">MRLAGAQKSEAEKETEKAGSRLVRSLPSSWQLSPPPPLPSPPAMSDDLCRNWCKYDKTEHCESELCATCDWCADVPPREASSAAAPHICMVWGEAPPHGHTAVQFCSLHYGPANAWCRSHLTPTRSESADGAARFSLFLPVSWRCCARGVLSSAPMCPHFTPSRPPPPATPPCLPSPLPPPPPPPPLPYPPAPHPPPPPSPPPEAWHAAQMPDLPPASPAPPPAPPRVPPPPSAAPQPLAAAARRGGGGGEAIVSAQGRHAARLTAALGALLVGALVCAAVLKRVRRTRRAAWAWALAARAARRAAAPWRRHAHARLATREEAAEEAAEGRGHRGGVGPADERVDDAVLGALA</sequence>